<dbReference type="InterPro" id="IPR001261">
    <property type="entry name" value="ArgE/DapE_CS"/>
</dbReference>
<organism evidence="7 8">
    <name type="scientific">Hallella faecis</name>
    <dbReference type="NCBI Taxonomy" id="2841596"/>
    <lineage>
        <taxon>Bacteria</taxon>
        <taxon>Pseudomonadati</taxon>
        <taxon>Bacteroidota</taxon>
        <taxon>Bacteroidia</taxon>
        <taxon>Bacteroidales</taxon>
        <taxon>Prevotellaceae</taxon>
        <taxon>Hallella</taxon>
    </lineage>
</organism>
<dbReference type="CDD" id="cd05651">
    <property type="entry name" value="M20_ArgE_DapE-like"/>
    <property type="match status" value="1"/>
</dbReference>
<evidence type="ECO:0000256" key="2">
    <source>
        <dbReference type="ARBA" id="ARBA00022723"/>
    </source>
</evidence>
<dbReference type="Gene3D" id="3.30.70.360">
    <property type="match status" value="1"/>
</dbReference>
<evidence type="ECO:0000256" key="4">
    <source>
        <dbReference type="ARBA" id="ARBA00022833"/>
    </source>
</evidence>
<keyword evidence="2" id="KW-0479">Metal-binding</keyword>
<evidence type="ECO:0000313" key="8">
    <source>
        <dbReference type="Proteomes" id="UP001487296"/>
    </source>
</evidence>
<keyword evidence="3" id="KW-0378">Hydrolase</keyword>
<dbReference type="EMBL" id="JBBNFP010000008">
    <property type="protein sequence ID" value="MEQ2486144.1"/>
    <property type="molecule type" value="Genomic_DNA"/>
</dbReference>
<keyword evidence="5" id="KW-0170">Cobalt</keyword>
<reference evidence="7 8" key="1">
    <citation type="submission" date="2024-04" db="EMBL/GenBank/DDBJ databases">
        <title>Human intestinal bacterial collection.</title>
        <authorList>
            <person name="Pauvert C."/>
            <person name="Hitch T.C.A."/>
            <person name="Clavel T."/>
        </authorList>
    </citation>
    <scope>NUCLEOTIDE SEQUENCE [LARGE SCALE GENOMIC DNA]</scope>
    <source>
        <strain evidence="7 8">CLA-AA-H145</strain>
    </source>
</reference>
<dbReference type="SUPFAM" id="SSF53187">
    <property type="entry name" value="Zn-dependent exopeptidases"/>
    <property type="match status" value="1"/>
</dbReference>
<accession>A0ABV1FP15</accession>
<dbReference type="Pfam" id="PF01546">
    <property type="entry name" value="Peptidase_M20"/>
    <property type="match status" value="1"/>
</dbReference>
<evidence type="ECO:0000256" key="3">
    <source>
        <dbReference type="ARBA" id="ARBA00022801"/>
    </source>
</evidence>
<dbReference type="Proteomes" id="UP001487296">
    <property type="component" value="Unassembled WGS sequence"/>
</dbReference>
<proteinExistence type="predicted"/>
<name>A0ABV1FP15_9BACT</name>
<keyword evidence="8" id="KW-1185">Reference proteome</keyword>
<dbReference type="PROSITE" id="PS00758">
    <property type="entry name" value="ARGE_DAPE_CPG2_1"/>
    <property type="match status" value="1"/>
</dbReference>
<dbReference type="SUPFAM" id="SSF55031">
    <property type="entry name" value="Bacterial exopeptidase dimerisation domain"/>
    <property type="match status" value="1"/>
</dbReference>
<dbReference type="InterPro" id="IPR050072">
    <property type="entry name" value="Peptidase_M20A"/>
</dbReference>
<comment type="caution">
    <text evidence="7">The sequence shown here is derived from an EMBL/GenBank/DDBJ whole genome shotgun (WGS) entry which is preliminary data.</text>
</comment>
<dbReference type="InterPro" id="IPR036264">
    <property type="entry name" value="Bact_exopeptidase_dim_dom"/>
</dbReference>
<dbReference type="PANTHER" id="PTHR43808:SF31">
    <property type="entry name" value="N-ACETYL-L-CITRULLINE DEACETYLASE"/>
    <property type="match status" value="1"/>
</dbReference>
<evidence type="ECO:0000259" key="6">
    <source>
        <dbReference type="Pfam" id="PF07687"/>
    </source>
</evidence>
<evidence type="ECO:0000313" key="7">
    <source>
        <dbReference type="EMBL" id="MEQ2486144.1"/>
    </source>
</evidence>
<comment type="cofactor">
    <cofactor evidence="1">
        <name>Zn(2+)</name>
        <dbReference type="ChEBI" id="CHEBI:29105"/>
    </cofactor>
</comment>
<keyword evidence="4" id="KW-0862">Zinc</keyword>
<dbReference type="Pfam" id="PF07687">
    <property type="entry name" value="M20_dimer"/>
    <property type="match status" value="1"/>
</dbReference>
<evidence type="ECO:0000256" key="1">
    <source>
        <dbReference type="ARBA" id="ARBA00001947"/>
    </source>
</evidence>
<dbReference type="Gene3D" id="3.40.630.10">
    <property type="entry name" value="Zn peptidases"/>
    <property type="match status" value="1"/>
</dbReference>
<protein>
    <submittedName>
        <fullName evidence="7">M20 family metallo-hydrolase</fullName>
    </submittedName>
</protein>
<sequence length="360" mass="40220">MKHQDYVTDAIDLLCALINTPSVSREEKDAADLMEQRMKSYGLAPHREANNLWLMADGYDEQKPTLLLNAHIDTVKPAISWTRDPFRASVEDDRIYGLGSNDCGGGLTTLLQVFRFLSLRPQPYNLIYLASAEEEISGKDGISRVLPLLPHMDVAIVGEPTGMQPAIAEKGLMVLDLIGHGKSGHAARNEGVNAIYESLDDMRWIRDYQFDKVSPFLGPTKMTLTVVHAGTQHNVIPDTCQMLVDVRTNEYYTNEEVYDIIQQNVKCDVQAHSFRLHSSHIDPDHPLVRACVNMGMTPYGSPTLSDQALMPFPSFKLGPGESSRSHSADEFVKISEMEHAFDTYTSLLDGRDIRHTSSQE</sequence>
<feature type="domain" description="Peptidase M20 dimerisation" evidence="6">
    <location>
        <begin position="167"/>
        <end position="265"/>
    </location>
</feature>
<dbReference type="PANTHER" id="PTHR43808">
    <property type="entry name" value="ACETYLORNITHINE DEACETYLASE"/>
    <property type="match status" value="1"/>
</dbReference>
<dbReference type="InterPro" id="IPR011650">
    <property type="entry name" value="Peptidase_M20_dimer"/>
</dbReference>
<dbReference type="RefSeq" id="WP_215759243.1">
    <property type="nucleotide sequence ID" value="NZ_JAHKBE010000008.1"/>
</dbReference>
<evidence type="ECO:0000256" key="5">
    <source>
        <dbReference type="ARBA" id="ARBA00023285"/>
    </source>
</evidence>
<gene>
    <name evidence="7" type="ORF">AAAT34_03630</name>
</gene>
<dbReference type="InterPro" id="IPR002933">
    <property type="entry name" value="Peptidase_M20"/>
</dbReference>